<sequence length="38" mass="4517">MCNSSRVFALRALELQCALLYNINWVYVFFIYNIIICV</sequence>
<keyword evidence="1" id="KW-1133">Transmembrane helix</keyword>
<name>A0A0E9XY36_ANGAN</name>
<reference evidence="2" key="1">
    <citation type="submission" date="2014-11" db="EMBL/GenBank/DDBJ databases">
        <authorList>
            <person name="Amaro Gonzalez C."/>
        </authorList>
    </citation>
    <scope>NUCLEOTIDE SEQUENCE</scope>
</reference>
<dbReference type="AlphaFoldDB" id="A0A0E9XY36"/>
<feature type="transmembrane region" description="Helical" evidence="1">
    <location>
        <begin position="12"/>
        <end position="35"/>
    </location>
</feature>
<protein>
    <submittedName>
        <fullName evidence="2">Uncharacterized protein</fullName>
    </submittedName>
</protein>
<proteinExistence type="predicted"/>
<organism evidence="2">
    <name type="scientific">Anguilla anguilla</name>
    <name type="common">European freshwater eel</name>
    <name type="synonym">Muraena anguilla</name>
    <dbReference type="NCBI Taxonomy" id="7936"/>
    <lineage>
        <taxon>Eukaryota</taxon>
        <taxon>Metazoa</taxon>
        <taxon>Chordata</taxon>
        <taxon>Craniata</taxon>
        <taxon>Vertebrata</taxon>
        <taxon>Euteleostomi</taxon>
        <taxon>Actinopterygii</taxon>
        <taxon>Neopterygii</taxon>
        <taxon>Teleostei</taxon>
        <taxon>Anguilliformes</taxon>
        <taxon>Anguillidae</taxon>
        <taxon>Anguilla</taxon>
    </lineage>
</organism>
<keyword evidence="1" id="KW-0812">Transmembrane</keyword>
<keyword evidence="1" id="KW-0472">Membrane</keyword>
<evidence type="ECO:0000313" key="2">
    <source>
        <dbReference type="EMBL" id="JAI06619.1"/>
    </source>
</evidence>
<reference evidence="2" key="2">
    <citation type="journal article" date="2015" name="Fish Shellfish Immunol.">
        <title>Early steps in the European eel (Anguilla anguilla)-Vibrio vulnificus interaction in the gills: Role of the RtxA13 toxin.</title>
        <authorList>
            <person name="Callol A."/>
            <person name="Pajuelo D."/>
            <person name="Ebbesson L."/>
            <person name="Teles M."/>
            <person name="MacKenzie S."/>
            <person name="Amaro C."/>
        </authorList>
    </citation>
    <scope>NUCLEOTIDE SEQUENCE</scope>
</reference>
<dbReference type="EMBL" id="GBXM01001959">
    <property type="protein sequence ID" value="JAI06619.1"/>
    <property type="molecule type" value="Transcribed_RNA"/>
</dbReference>
<accession>A0A0E9XY36</accession>
<evidence type="ECO:0000256" key="1">
    <source>
        <dbReference type="SAM" id="Phobius"/>
    </source>
</evidence>